<name>A0AAW3ZG33_9GAMM</name>
<dbReference type="RefSeq" id="WP_192028338.1">
    <property type="nucleotide sequence ID" value="NZ_JACYTR010000006.1"/>
</dbReference>
<evidence type="ECO:0000256" key="2">
    <source>
        <dbReference type="SAM" id="Phobius"/>
    </source>
</evidence>
<proteinExistence type="predicted"/>
<reference evidence="3 4" key="1">
    <citation type="submission" date="2020-09" db="EMBL/GenBank/DDBJ databases">
        <title>Pseudoxanthomonas sp. CAU 1598 isolated from sand of Yaerae Beach.</title>
        <authorList>
            <person name="Kim W."/>
        </authorList>
    </citation>
    <scope>NUCLEOTIDE SEQUENCE [LARGE SCALE GENOMIC DNA]</scope>
    <source>
        <strain evidence="3 4">CAU 1598</strain>
    </source>
</reference>
<evidence type="ECO:0000313" key="4">
    <source>
        <dbReference type="Proteomes" id="UP000613768"/>
    </source>
</evidence>
<evidence type="ECO:0000256" key="1">
    <source>
        <dbReference type="SAM" id="MobiDB-lite"/>
    </source>
</evidence>
<organism evidence="3 4">
    <name type="scientific">Pseudomarimonas arenosa</name>
    <dbReference type="NCBI Taxonomy" id="2774145"/>
    <lineage>
        <taxon>Bacteria</taxon>
        <taxon>Pseudomonadati</taxon>
        <taxon>Pseudomonadota</taxon>
        <taxon>Gammaproteobacteria</taxon>
        <taxon>Lysobacterales</taxon>
        <taxon>Lysobacteraceae</taxon>
        <taxon>Pseudomarimonas</taxon>
    </lineage>
</organism>
<keyword evidence="2" id="KW-1133">Transmembrane helix</keyword>
<keyword evidence="2" id="KW-0812">Transmembrane</keyword>
<accession>A0AAW3ZG33</accession>
<gene>
    <name evidence="3" type="ORF">IFO71_04450</name>
</gene>
<comment type="caution">
    <text evidence="3">The sequence shown here is derived from an EMBL/GenBank/DDBJ whole genome shotgun (WGS) entry which is preliminary data.</text>
</comment>
<keyword evidence="2" id="KW-0472">Membrane</keyword>
<dbReference type="Proteomes" id="UP000613768">
    <property type="component" value="Unassembled WGS sequence"/>
</dbReference>
<dbReference type="AlphaFoldDB" id="A0AAW3ZG33"/>
<sequence length="153" mass="16125">MNEEQIRQIWQSRARSGAAMDQAAQIFSDRADQRAAGVAAVAADARAAVLARVVLALREDAEALERGVAQLRRPKLLKTQFRWAMAASLGALAVLFGALQFNPSAPPMHGDEAVNVTQAEKILTGSFESTGGDTPATADAAPNKSVFSAGFDS</sequence>
<feature type="compositionally biased region" description="Low complexity" evidence="1">
    <location>
        <begin position="130"/>
        <end position="142"/>
    </location>
</feature>
<evidence type="ECO:0000313" key="3">
    <source>
        <dbReference type="EMBL" id="MBD8524986.1"/>
    </source>
</evidence>
<protein>
    <recommendedName>
        <fullName evidence="5">Anti sigma-E protein RseA N-terminal domain-containing protein</fullName>
    </recommendedName>
</protein>
<keyword evidence="4" id="KW-1185">Reference proteome</keyword>
<dbReference type="EMBL" id="JACYTR010000006">
    <property type="protein sequence ID" value="MBD8524986.1"/>
    <property type="molecule type" value="Genomic_DNA"/>
</dbReference>
<evidence type="ECO:0008006" key="5">
    <source>
        <dbReference type="Google" id="ProtNLM"/>
    </source>
</evidence>
<feature type="transmembrane region" description="Helical" evidence="2">
    <location>
        <begin position="81"/>
        <end position="101"/>
    </location>
</feature>
<feature type="region of interest" description="Disordered" evidence="1">
    <location>
        <begin position="126"/>
        <end position="153"/>
    </location>
</feature>